<organism evidence="1 2">
    <name type="scientific">Pseudovirgaria hyperparasitica</name>
    <dbReference type="NCBI Taxonomy" id="470096"/>
    <lineage>
        <taxon>Eukaryota</taxon>
        <taxon>Fungi</taxon>
        <taxon>Dikarya</taxon>
        <taxon>Ascomycota</taxon>
        <taxon>Pezizomycotina</taxon>
        <taxon>Dothideomycetes</taxon>
        <taxon>Dothideomycetes incertae sedis</taxon>
        <taxon>Acrospermales</taxon>
        <taxon>Acrospermaceae</taxon>
        <taxon>Pseudovirgaria</taxon>
    </lineage>
</organism>
<protein>
    <submittedName>
        <fullName evidence="1">Uncharacterized protein</fullName>
    </submittedName>
</protein>
<reference evidence="1" key="1">
    <citation type="journal article" date="2020" name="Stud. Mycol.">
        <title>101 Dothideomycetes genomes: a test case for predicting lifestyles and emergence of pathogens.</title>
        <authorList>
            <person name="Haridas S."/>
            <person name="Albert R."/>
            <person name="Binder M."/>
            <person name="Bloem J."/>
            <person name="Labutti K."/>
            <person name="Salamov A."/>
            <person name="Andreopoulos B."/>
            <person name="Baker S."/>
            <person name="Barry K."/>
            <person name="Bills G."/>
            <person name="Bluhm B."/>
            <person name="Cannon C."/>
            <person name="Castanera R."/>
            <person name="Culley D."/>
            <person name="Daum C."/>
            <person name="Ezra D."/>
            <person name="Gonzalez J."/>
            <person name="Henrissat B."/>
            <person name="Kuo A."/>
            <person name="Liang C."/>
            <person name="Lipzen A."/>
            <person name="Lutzoni F."/>
            <person name="Magnuson J."/>
            <person name="Mondo S."/>
            <person name="Nolan M."/>
            <person name="Ohm R."/>
            <person name="Pangilinan J."/>
            <person name="Park H.-J."/>
            <person name="Ramirez L."/>
            <person name="Alfaro M."/>
            <person name="Sun H."/>
            <person name="Tritt A."/>
            <person name="Yoshinaga Y."/>
            <person name="Zwiers L.-H."/>
            <person name="Turgeon B."/>
            <person name="Goodwin S."/>
            <person name="Spatafora J."/>
            <person name="Crous P."/>
            <person name="Grigoriev I."/>
        </authorList>
    </citation>
    <scope>NUCLEOTIDE SEQUENCE</scope>
    <source>
        <strain evidence="1">CBS 121739</strain>
    </source>
</reference>
<dbReference type="AlphaFoldDB" id="A0A6A6W2E9"/>
<dbReference type="Proteomes" id="UP000799437">
    <property type="component" value="Unassembled WGS sequence"/>
</dbReference>
<dbReference type="EMBL" id="ML996578">
    <property type="protein sequence ID" value="KAF2755201.1"/>
    <property type="molecule type" value="Genomic_DNA"/>
</dbReference>
<keyword evidence="2" id="KW-1185">Reference proteome</keyword>
<dbReference type="RefSeq" id="XP_033597652.1">
    <property type="nucleotide sequence ID" value="XM_033747432.1"/>
</dbReference>
<dbReference type="GeneID" id="54488486"/>
<accession>A0A6A6W2E9</accession>
<evidence type="ECO:0000313" key="2">
    <source>
        <dbReference type="Proteomes" id="UP000799437"/>
    </source>
</evidence>
<gene>
    <name evidence="1" type="ORF">EJ05DRAFT_503507</name>
</gene>
<evidence type="ECO:0000313" key="1">
    <source>
        <dbReference type="EMBL" id="KAF2755201.1"/>
    </source>
</evidence>
<name>A0A6A6W2E9_9PEZI</name>
<sequence>MRDSVPAPGQDNNWPPGFRQFTRMQQQFRGRSGPVVKVELWTHWNAEHRLTRFGRAQNRTHAHTSHFPIPYSKWIINLLLVVPRAAEDVTTVEIPPIKLATVRPRETQRVIIADSKVTFRGNARVLNRNGPAIVAVKLVISYANVPAVKVLHHHPEAAAAAAVKSAISVALLAISREIALREVPTAVVMVVATEVVPVVMEAASSARPRATRVAAMGTCRGIAPKAKNATTMHKYRKTRILEVITCSTIQVSEMYYFVYPDPWSFEIPRALPKLASASASACKLQQ</sequence>
<proteinExistence type="predicted"/>